<dbReference type="Proteomes" id="UP000053477">
    <property type="component" value="Unassembled WGS sequence"/>
</dbReference>
<dbReference type="InParanoid" id="A0A0H2S404"/>
<sequence length="156" mass="17096">MLSSSLGKSSLSLSSTNSPISFKPSTLLAIELPSPSTCFETPSPRYNLLNTINDIHAIFAVVNASQPLAFCVAVEGMFWLDSDAFLSPLFFKFSCILPFLLLALPPDSSGSLASSQLSNFSFTLFFDSSSLLLDSLLRRKFSAHDARFRQNRLCAR</sequence>
<evidence type="ECO:0000313" key="2">
    <source>
        <dbReference type="Proteomes" id="UP000053477"/>
    </source>
</evidence>
<dbReference type="AlphaFoldDB" id="A0A0H2S404"/>
<gene>
    <name evidence="1" type="ORF">SCHPADRAFT_901496</name>
</gene>
<accession>A0A0H2S404</accession>
<keyword evidence="2" id="KW-1185">Reference proteome</keyword>
<proteinExistence type="predicted"/>
<evidence type="ECO:0000313" key="1">
    <source>
        <dbReference type="EMBL" id="KLO16408.1"/>
    </source>
</evidence>
<protein>
    <submittedName>
        <fullName evidence="1">Uncharacterized protein</fullName>
    </submittedName>
</protein>
<name>A0A0H2S404_9AGAM</name>
<organism evidence="1 2">
    <name type="scientific">Schizopora paradoxa</name>
    <dbReference type="NCBI Taxonomy" id="27342"/>
    <lineage>
        <taxon>Eukaryota</taxon>
        <taxon>Fungi</taxon>
        <taxon>Dikarya</taxon>
        <taxon>Basidiomycota</taxon>
        <taxon>Agaricomycotina</taxon>
        <taxon>Agaricomycetes</taxon>
        <taxon>Hymenochaetales</taxon>
        <taxon>Schizoporaceae</taxon>
        <taxon>Schizopora</taxon>
    </lineage>
</organism>
<reference evidence="1 2" key="1">
    <citation type="submission" date="2015-04" db="EMBL/GenBank/DDBJ databases">
        <title>Complete genome sequence of Schizopora paradoxa KUC8140, a cosmopolitan wood degrader in East Asia.</title>
        <authorList>
            <consortium name="DOE Joint Genome Institute"/>
            <person name="Min B."/>
            <person name="Park H."/>
            <person name="Jang Y."/>
            <person name="Kim J.-J."/>
            <person name="Kim K.H."/>
            <person name="Pangilinan J."/>
            <person name="Lipzen A."/>
            <person name="Riley R."/>
            <person name="Grigoriev I.V."/>
            <person name="Spatafora J.W."/>
            <person name="Choi I.-G."/>
        </authorList>
    </citation>
    <scope>NUCLEOTIDE SEQUENCE [LARGE SCALE GENOMIC DNA]</scope>
    <source>
        <strain evidence="1 2">KUC8140</strain>
    </source>
</reference>
<dbReference type="EMBL" id="KQ085916">
    <property type="protein sequence ID" value="KLO16408.1"/>
    <property type="molecule type" value="Genomic_DNA"/>
</dbReference>